<dbReference type="InterPro" id="IPR020841">
    <property type="entry name" value="PKS_Beta-ketoAc_synthase_dom"/>
</dbReference>
<dbReference type="NCBIfam" id="NF005935">
    <property type="entry name" value="PRK07967.1"/>
    <property type="match status" value="1"/>
</dbReference>
<comment type="subunit">
    <text evidence="4">Homodimer.</text>
</comment>
<keyword evidence="11" id="KW-0275">Fatty acid biosynthesis</keyword>
<dbReference type="SMART" id="SM00825">
    <property type="entry name" value="PKS_KS"/>
    <property type="match status" value="1"/>
</dbReference>
<dbReference type="PROSITE" id="PS00606">
    <property type="entry name" value="KS3_1"/>
    <property type="match status" value="1"/>
</dbReference>
<feature type="domain" description="Ketosynthase family 3 (KS3)" evidence="19">
    <location>
        <begin position="2"/>
        <end position="406"/>
    </location>
</feature>
<dbReference type="CDD" id="cd00834">
    <property type="entry name" value="KAS_I_II"/>
    <property type="match status" value="1"/>
</dbReference>
<evidence type="ECO:0000256" key="1">
    <source>
        <dbReference type="ARBA" id="ARBA00004496"/>
    </source>
</evidence>
<keyword evidence="6" id="KW-0963">Cytoplasm</keyword>
<comment type="catalytic activity">
    <reaction evidence="17">
        <text>a fatty acyl-[ACP] + malonyl-[ACP] + H(+) = a 3-oxoacyl-[ACP] + holo-[ACP] + CO2</text>
        <dbReference type="Rhea" id="RHEA:22836"/>
        <dbReference type="Rhea" id="RHEA-COMP:9623"/>
        <dbReference type="Rhea" id="RHEA-COMP:9685"/>
        <dbReference type="Rhea" id="RHEA-COMP:9916"/>
        <dbReference type="Rhea" id="RHEA-COMP:14125"/>
        <dbReference type="ChEBI" id="CHEBI:15378"/>
        <dbReference type="ChEBI" id="CHEBI:16526"/>
        <dbReference type="ChEBI" id="CHEBI:64479"/>
        <dbReference type="ChEBI" id="CHEBI:78449"/>
        <dbReference type="ChEBI" id="CHEBI:78776"/>
        <dbReference type="ChEBI" id="CHEBI:138651"/>
        <dbReference type="EC" id="2.3.1.41"/>
    </reaction>
    <physiologicalReaction direction="left-to-right" evidence="17">
        <dbReference type="Rhea" id="RHEA:22837"/>
    </physiologicalReaction>
</comment>
<evidence type="ECO:0000256" key="18">
    <source>
        <dbReference type="RuleBase" id="RU003694"/>
    </source>
</evidence>
<dbReference type="Proteomes" id="UP000312102">
    <property type="component" value="Chromosome"/>
</dbReference>
<evidence type="ECO:0000256" key="17">
    <source>
        <dbReference type="ARBA" id="ARBA00048506"/>
    </source>
</evidence>
<dbReference type="Pfam" id="PF02801">
    <property type="entry name" value="Ketoacyl-synt_C"/>
    <property type="match status" value="1"/>
</dbReference>
<reference evidence="20 21" key="1">
    <citation type="journal article" date="2019" name="ISME J.">
        <title>Evolution in action: habitat transition from sediment to the pelagial leads to genome streamlining in Methylophilaceae.</title>
        <authorList>
            <person name="Salcher M."/>
            <person name="Schaefle D."/>
            <person name="Kaspar M."/>
            <person name="Neuenschwander S.M."/>
            <person name="Ghai R."/>
        </authorList>
    </citation>
    <scope>NUCLEOTIDE SEQUENCE [LARGE SCALE GENOMIC DNA]</scope>
    <source>
        <strain evidence="20 21">MMS-RI-1</strain>
    </source>
</reference>
<evidence type="ECO:0000256" key="9">
    <source>
        <dbReference type="ARBA" id="ARBA00022832"/>
    </source>
</evidence>
<dbReference type="InterPro" id="IPR014030">
    <property type="entry name" value="Ketoacyl_synth_N"/>
</dbReference>
<evidence type="ECO:0000256" key="10">
    <source>
        <dbReference type="ARBA" id="ARBA00023098"/>
    </source>
</evidence>
<dbReference type="KEGG" id="mrk:FIT61_04045"/>
<keyword evidence="7" id="KW-0444">Lipid biosynthesis</keyword>
<evidence type="ECO:0000256" key="11">
    <source>
        <dbReference type="ARBA" id="ARBA00023160"/>
    </source>
</evidence>
<dbReference type="Gene3D" id="3.40.47.10">
    <property type="match status" value="2"/>
</dbReference>
<dbReference type="InterPro" id="IPR000794">
    <property type="entry name" value="Beta-ketoacyl_synthase"/>
</dbReference>
<evidence type="ECO:0000256" key="4">
    <source>
        <dbReference type="ARBA" id="ARBA00011738"/>
    </source>
</evidence>
<evidence type="ECO:0000256" key="3">
    <source>
        <dbReference type="ARBA" id="ARBA00008467"/>
    </source>
</evidence>
<dbReference type="GO" id="GO:0004315">
    <property type="term" value="F:3-oxoacyl-[acyl-carrier-protein] synthase activity"/>
    <property type="evidence" value="ECO:0007669"/>
    <property type="project" value="UniProtKB-EC"/>
</dbReference>
<organism evidence="20 21">
    <name type="scientific">Candidatus Methylopumilus rimovensis</name>
    <dbReference type="NCBI Taxonomy" id="2588535"/>
    <lineage>
        <taxon>Bacteria</taxon>
        <taxon>Pseudomonadati</taxon>
        <taxon>Pseudomonadota</taxon>
        <taxon>Betaproteobacteria</taxon>
        <taxon>Nitrosomonadales</taxon>
        <taxon>Methylophilaceae</taxon>
        <taxon>Candidatus Methylopumilus</taxon>
    </lineage>
</organism>
<keyword evidence="12 20" id="KW-0012">Acyltransferase</keyword>
<comment type="catalytic activity">
    <reaction evidence="16">
        <text>(3Z)-decenoyl-[ACP] + malonyl-[ACP] + H(+) = 3-oxo-(5Z)-dodecenoyl-[ACP] + holo-[ACP] + CO2</text>
        <dbReference type="Rhea" id="RHEA:54940"/>
        <dbReference type="Rhea" id="RHEA-COMP:9623"/>
        <dbReference type="Rhea" id="RHEA-COMP:9685"/>
        <dbReference type="Rhea" id="RHEA-COMP:9927"/>
        <dbReference type="Rhea" id="RHEA-COMP:14042"/>
        <dbReference type="ChEBI" id="CHEBI:15378"/>
        <dbReference type="ChEBI" id="CHEBI:16526"/>
        <dbReference type="ChEBI" id="CHEBI:64479"/>
        <dbReference type="ChEBI" id="CHEBI:78449"/>
        <dbReference type="ChEBI" id="CHEBI:78798"/>
        <dbReference type="ChEBI" id="CHEBI:138410"/>
    </reaction>
    <physiologicalReaction direction="left-to-right" evidence="16">
        <dbReference type="Rhea" id="RHEA:54941"/>
    </physiologicalReaction>
</comment>
<accession>A0AAE6FTC5</accession>
<dbReference type="PROSITE" id="PS52004">
    <property type="entry name" value="KS3_2"/>
    <property type="match status" value="1"/>
</dbReference>
<evidence type="ECO:0000256" key="12">
    <source>
        <dbReference type="ARBA" id="ARBA00023315"/>
    </source>
</evidence>
<evidence type="ECO:0000256" key="16">
    <source>
        <dbReference type="ARBA" id="ARBA00048121"/>
    </source>
</evidence>
<evidence type="ECO:0000256" key="14">
    <source>
        <dbReference type="ARBA" id="ARBA00041620"/>
    </source>
</evidence>
<evidence type="ECO:0000256" key="2">
    <source>
        <dbReference type="ARBA" id="ARBA00005194"/>
    </source>
</evidence>
<keyword evidence="21" id="KW-1185">Reference proteome</keyword>
<gene>
    <name evidence="20" type="primary">fabB</name>
    <name evidence="20" type="ORF">FIT61_04045</name>
</gene>
<protein>
    <recommendedName>
        <fullName evidence="13">3-oxoacyl-[acyl-carrier-protein] synthase 1</fullName>
        <ecNumber evidence="5">2.3.1.41</ecNumber>
    </recommendedName>
    <alternativeName>
        <fullName evidence="14">3-oxoacyl-[acyl-carrier-protein] synthase I</fullName>
    </alternativeName>
    <alternativeName>
        <fullName evidence="15">Beta-ketoacyl-ACP synthase I</fullName>
    </alternativeName>
</protein>
<dbReference type="InterPro" id="IPR018201">
    <property type="entry name" value="Ketoacyl_synth_AS"/>
</dbReference>
<evidence type="ECO:0000256" key="8">
    <source>
        <dbReference type="ARBA" id="ARBA00022679"/>
    </source>
</evidence>
<dbReference type="NCBIfam" id="NF005589">
    <property type="entry name" value="PRK07314.1"/>
    <property type="match status" value="1"/>
</dbReference>
<dbReference type="GO" id="GO:0006633">
    <property type="term" value="P:fatty acid biosynthetic process"/>
    <property type="evidence" value="ECO:0007669"/>
    <property type="project" value="UniProtKB-KW"/>
</dbReference>
<keyword evidence="10" id="KW-0443">Lipid metabolism</keyword>
<evidence type="ECO:0000256" key="6">
    <source>
        <dbReference type="ARBA" id="ARBA00022490"/>
    </source>
</evidence>
<dbReference type="PANTHER" id="PTHR11712:SF306">
    <property type="entry name" value="3-OXOACYL-[ACYL-CARRIER-PROTEIN] SYNTHASE 1"/>
    <property type="match status" value="1"/>
</dbReference>
<evidence type="ECO:0000256" key="7">
    <source>
        <dbReference type="ARBA" id="ARBA00022516"/>
    </source>
</evidence>
<dbReference type="EC" id="2.3.1.41" evidence="5"/>
<dbReference type="PANTHER" id="PTHR11712">
    <property type="entry name" value="POLYKETIDE SYNTHASE-RELATED"/>
    <property type="match status" value="1"/>
</dbReference>
<dbReference type="RefSeq" id="WP_139873526.1">
    <property type="nucleotide sequence ID" value="NZ_CP040985.1"/>
</dbReference>
<dbReference type="SUPFAM" id="SSF53901">
    <property type="entry name" value="Thiolase-like"/>
    <property type="match status" value="2"/>
</dbReference>
<evidence type="ECO:0000313" key="20">
    <source>
        <dbReference type="EMBL" id="QDD13615.1"/>
    </source>
</evidence>
<evidence type="ECO:0000259" key="19">
    <source>
        <dbReference type="PROSITE" id="PS52004"/>
    </source>
</evidence>
<proteinExistence type="inferred from homology"/>
<dbReference type="GO" id="GO:0005829">
    <property type="term" value="C:cytosol"/>
    <property type="evidence" value="ECO:0007669"/>
    <property type="project" value="TreeGrafter"/>
</dbReference>
<evidence type="ECO:0000313" key="21">
    <source>
        <dbReference type="Proteomes" id="UP000312102"/>
    </source>
</evidence>
<dbReference type="InterPro" id="IPR014031">
    <property type="entry name" value="Ketoacyl_synth_C"/>
</dbReference>
<keyword evidence="8 18" id="KW-0808">Transferase</keyword>
<dbReference type="FunFam" id="3.40.47.10:FF:000006">
    <property type="entry name" value="3-oxoacyl-[acyl-carrier-protein] synthase I"/>
    <property type="match status" value="1"/>
</dbReference>
<dbReference type="Pfam" id="PF00109">
    <property type="entry name" value="ketoacyl-synt"/>
    <property type="match status" value="1"/>
</dbReference>
<sequence>MTRRVVVTGLGIVSSLGNNKKEVQDSLYQARSGIKFQPEYEAHGLRSHVAGSIDLDFSELIDRKLLRFMAKGHAYAWLAMQEAIQDANLPETLVSNIRTGLIVGAGGTSTESMLEGTDTLREKGIRRVGPYMVTKTMSSGVAACLATGAQIKGINYSISSACSTSAHCIGNAYEQIQYGKQDIVFAGGAEEEHWTMSFLFDAMGALSSKYNATPDKASRTYDANRDGFVIAGGGGILVLEEYEHAKARNAKIYAEVVGYGATSDGYDMVAPSGEGAQRCMELALQGIDQVDYMNTHGTSTPVGDVKELEAIRAVFADNKYGPMPHIASTKSLSGHALGAAGVNEAIYSLIMMENKFIAPSVNIEELDPLAKDLPIVTKRIDNIEVKTAISNSFGFGGTNACLVFSTKNL</sequence>
<comment type="pathway">
    <text evidence="2">Lipid metabolism; fatty acid biosynthesis.</text>
</comment>
<evidence type="ECO:0000256" key="15">
    <source>
        <dbReference type="ARBA" id="ARBA00042143"/>
    </source>
</evidence>
<dbReference type="EMBL" id="CP040986">
    <property type="protein sequence ID" value="QDD13615.1"/>
    <property type="molecule type" value="Genomic_DNA"/>
</dbReference>
<keyword evidence="9" id="KW-0276">Fatty acid metabolism</keyword>
<comment type="subcellular location">
    <subcellularLocation>
        <location evidence="1">Cytoplasm</location>
    </subcellularLocation>
</comment>
<comment type="similarity">
    <text evidence="3 18">Belongs to the thiolase-like superfamily. Beta-ketoacyl-ACP synthases family.</text>
</comment>
<name>A0AAE6FTC5_9PROT</name>
<evidence type="ECO:0000256" key="5">
    <source>
        <dbReference type="ARBA" id="ARBA00013191"/>
    </source>
</evidence>
<dbReference type="AlphaFoldDB" id="A0AAE6FTC5"/>
<evidence type="ECO:0000256" key="13">
    <source>
        <dbReference type="ARBA" id="ARBA00039450"/>
    </source>
</evidence>
<dbReference type="InterPro" id="IPR016039">
    <property type="entry name" value="Thiolase-like"/>
</dbReference>